<gene>
    <name evidence="5" type="ORF">EAH86_00680</name>
</gene>
<dbReference type="CDD" id="cd01562">
    <property type="entry name" value="Thr-dehyd"/>
    <property type="match status" value="1"/>
</dbReference>
<evidence type="ECO:0000259" key="4">
    <source>
        <dbReference type="Pfam" id="PF00291"/>
    </source>
</evidence>
<dbReference type="InterPro" id="IPR036052">
    <property type="entry name" value="TrpB-like_PALP_sf"/>
</dbReference>
<evidence type="ECO:0000256" key="1">
    <source>
        <dbReference type="ARBA" id="ARBA00001933"/>
    </source>
</evidence>
<feature type="domain" description="Tryptophan synthase beta chain-like PALP" evidence="4">
    <location>
        <begin position="22"/>
        <end position="304"/>
    </location>
</feature>
<comment type="caution">
    <text evidence="5">The sequence shown here is derived from an EMBL/GenBank/DDBJ whole genome shotgun (WGS) entry which is preliminary data.</text>
</comment>
<keyword evidence="3" id="KW-0456">Lyase</keyword>
<accession>A0A502D4P6</accession>
<dbReference type="RefSeq" id="WP_140736709.1">
    <property type="nucleotide sequence ID" value="NZ_RCZM01000001.1"/>
</dbReference>
<evidence type="ECO:0000313" key="5">
    <source>
        <dbReference type="EMBL" id="TPG19802.1"/>
    </source>
</evidence>
<dbReference type="OrthoDB" id="9811476at2"/>
<keyword evidence="6" id="KW-1185">Reference proteome</keyword>
<dbReference type="GO" id="GO:0006565">
    <property type="term" value="P:L-serine catabolic process"/>
    <property type="evidence" value="ECO:0007669"/>
    <property type="project" value="TreeGrafter"/>
</dbReference>
<dbReference type="GO" id="GO:0003941">
    <property type="term" value="F:L-serine ammonia-lyase activity"/>
    <property type="evidence" value="ECO:0007669"/>
    <property type="project" value="TreeGrafter"/>
</dbReference>
<dbReference type="SUPFAM" id="SSF53686">
    <property type="entry name" value="Tryptophan synthase beta subunit-like PLP-dependent enzymes"/>
    <property type="match status" value="1"/>
</dbReference>
<proteinExistence type="predicted"/>
<dbReference type="InterPro" id="IPR050147">
    <property type="entry name" value="Ser/Thr_Dehydratase"/>
</dbReference>
<protein>
    <submittedName>
        <fullName evidence="5">Threonine dehydratase</fullName>
    </submittedName>
</protein>
<dbReference type="EMBL" id="RCZM01000001">
    <property type="protein sequence ID" value="TPG19802.1"/>
    <property type="molecule type" value="Genomic_DNA"/>
</dbReference>
<evidence type="ECO:0000256" key="2">
    <source>
        <dbReference type="ARBA" id="ARBA00022898"/>
    </source>
</evidence>
<dbReference type="InterPro" id="IPR001926">
    <property type="entry name" value="TrpB-like_PALP"/>
</dbReference>
<dbReference type="GO" id="GO:0009097">
    <property type="term" value="P:isoleucine biosynthetic process"/>
    <property type="evidence" value="ECO:0007669"/>
    <property type="project" value="TreeGrafter"/>
</dbReference>
<dbReference type="NCBIfam" id="NF004771">
    <property type="entry name" value="PRK06110.1"/>
    <property type="match status" value="1"/>
</dbReference>
<evidence type="ECO:0000256" key="3">
    <source>
        <dbReference type="ARBA" id="ARBA00023239"/>
    </source>
</evidence>
<reference evidence="5 6" key="1">
    <citation type="journal article" date="2019" name="Environ. Microbiol.">
        <title>Species interactions and distinct microbial communities in high Arctic permafrost affected cryosols are associated with the CH4 and CO2 gas fluxes.</title>
        <authorList>
            <person name="Altshuler I."/>
            <person name="Hamel J."/>
            <person name="Turney S."/>
            <person name="Magnuson E."/>
            <person name="Levesque R."/>
            <person name="Greer C."/>
            <person name="Whyte L.G."/>
        </authorList>
    </citation>
    <scope>NUCLEOTIDE SEQUENCE [LARGE SCALE GENOMIC DNA]</scope>
    <source>
        <strain evidence="5 6">S9.3A</strain>
    </source>
</reference>
<dbReference type="AlphaFoldDB" id="A0A502D4P6"/>
<sequence length="323" mass="33888">MSFTRAELDAATTVVRRHFPATAQLEWPLLSQHVGAEVWVKHENHTPTGAFKVRGGLVYADRAARERPEVKGFVSATRGNHGQSLAYAGRAAGLRVVIVVPEGNSPDKNAAMRGFGAELIVHGRDYQEAREHAMSLETDLGLEAVPPFHPDLVVGVGTYALELFEAAGPLDVVYVPVGMGSGICGLVGVRDLMGLPTEIVGVVSDQAPATALSFEAGGVVTTPDAATFVDGVACRAPVPDAVAEMVRGVSRILRVGEDGTAEAMRVLLRTTHQLPEPSGAIALAGLLSEHEQQAGRRVGVILSGGNCDADILRTVLSGETPTP</sequence>
<dbReference type="PANTHER" id="PTHR48078">
    <property type="entry name" value="THREONINE DEHYDRATASE, MITOCHONDRIAL-RELATED"/>
    <property type="match status" value="1"/>
</dbReference>
<dbReference type="GO" id="GO:0004794">
    <property type="term" value="F:threonine deaminase activity"/>
    <property type="evidence" value="ECO:0007669"/>
    <property type="project" value="TreeGrafter"/>
</dbReference>
<comment type="cofactor">
    <cofactor evidence="1">
        <name>pyridoxal 5'-phosphate</name>
        <dbReference type="ChEBI" id="CHEBI:597326"/>
    </cofactor>
</comment>
<keyword evidence="2" id="KW-0663">Pyridoxal phosphate</keyword>
<dbReference type="PANTHER" id="PTHR48078:SF7">
    <property type="entry name" value="BLL6502 PROTEIN"/>
    <property type="match status" value="1"/>
</dbReference>
<dbReference type="Gene3D" id="3.40.50.1100">
    <property type="match status" value="2"/>
</dbReference>
<name>A0A502D4P6_9MICO</name>
<organism evidence="5 6">
    <name type="scientific">Pedococcus bigeumensis</name>
    <dbReference type="NCBI Taxonomy" id="433644"/>
    <lineage>
        <taxon>Bacteria</taxon>
        <taxon>Bacillati</taxon>
        <taxon>Actinomycetota</taxon>
        <taxon>Actinomycetes</taxon>
        <taxon>Micrococcales</taxon>
        <taxon>Intrasporangiaceae</taxon>
        <taxon>Pedococcus</taxon>
    </lineage>
</organism>
<evidence type="ECO:0000313" key="6">
    <source>
        <dbReference type="Proteomes" id="UP000317722"/>
    </source>
</evidence>
<dbReference type="GO" id="GO:0006567">
    <property type="term" value="P:L-threonine catabolic process"/>
    <property type="evidence" value="ECO:0007669"/>
    <property type="project" value="TreeGrafter"/>
</dbReference>
<dbReference type="Pfam" id="PF00291">
    <property type="entry name" value="PALP"/>
    <property type="match status" value="1"/>
</dbReference>
<dbReference type="Proteomes" id="UP000317722">
    <property type="component" value="Unassembled WGS sequence"/>
</dbReference>